<evidence type="ECO:0000313" key="8">
    <source>
        <dbReference type="EMBL" id="QAA80331.1"/>
    </source>
</evidence>
<evidence type="ECO:0000256" key="6">
    <source>
        <dbReference type="SAM" id="Phobius"/>
    </source>
</evidence>
<dbReference type="PANTHER" id="PTHR13414">
    <property type="entry name" value="HUEL-CATION TRANSPORTER"/>
    <property type="match status" value="1"/>
</dbReference>
<proteinExistence type="predicted"/>
<evidence type="ECO:0000256" key="3">
    <source>
        <dbReference type="ARBA" id="ARBA00022692"/>
    </source>
</evidence>
<sequence>MTAKSNFAIYGAITANILIAVSKFIAAIFTGSSAMFAEGIHSIIDTGNGFLLLFGNKKSHRPKDRTHVFGYGMEIYFWSFVVSILIFALGGGFAIYQGIHSLQNPEIIQDPAWNYWVLIAAVFFEGTSLVIAIRSFRKQNPVGSLFSNIIKSKDPANFVIILEDSAAVSGLFIAFMGVFISNHFQNEYADGIASILIGCELLVVAIFLARETKGLLLGESATQTVLKKIQAILNESEFIREFGYPKTSHFGPTAILVIVEIVFKDVISLEDRYTAMEMLRNKIKDKCPEISQVYLQPVRKICSEKFIDSSTDIP</sequence>
<feature type="transmembrane region" description="Helical" evidence="6">
    <location>
        <begin position="35"/>
        <end position="54"/>
    </location>
</feature>
<dbReference type="InterPro" id="IPR058533">
    <property type="entry name" value="Cation_efflux_TM"/>
</dbReference>
<evidence type="ECO:0000256" key="1">
    <source>
        <dbReference type="ARBA" id="ARBA00004141"/>
    </source>
</evidence>
<feature type="transmembrane region" description="Helical" evidence="6">
    <location>
        <begin position="75"/>
        <end position="95"/>
    </location>
</feature>
<keyword evidence="5 6" id="KW-0472">Membrane</keyword>
<dbReference type="SUPFAM" id="SSF161111">
    <property type="entry name" value="Cation efflux protein transmembrane domain-like"/>
    <property type="match status" value="1"/>
</dbReference>
<dbReference type="OrthoDB" id="9806522at2"/>
<dbReference type="GO" id="GO:0008324">
    <property type="term" value="F:monoatomic cation transmembrane transporter activity"/>
    <property type="evidence" value="ECO:0007669"/>
    <property type="project" value="InterPro"/>
</dbReference>
<accession>A0A410FZB8</accession>
<feature type="transmembrane region" description="Helical" evidence="6">
    <location>
        <begin position="192"/>
        <end position="209"/>
    </location>
</feature>
<dbReference type="GO" id="GO:0006829">
    <property type="term" value="P:zinc ion transport"/>
    <property type="evidence" value="ECO:0007669"/>
    <property type="project" value="InterPro"/>
</dbReference>
<evidence type="ECO:0000313" key="9">
    <source>
        <dbReference type="Proteomes" id="UP000285517"/>
    </source>
</evidence>
<evidence type="ECO:0000256" key="4">
    <source>
        <dbReference type="ARBA" id="ARBA00022989"/>
    </source>
</evidence>
<evidence type="ECO:0000256" key="5">
    <source>
        <dbReference type="ARBA" id="ARBA00023136"/>
    </source>
</evidence>
<evidence type="ECO:0000256" key="2">
    <source>
        <dbReference type="ARBA" id="ARBA00022448"/>
    </source>
</evidence>
<protein>
    <submittedName>
        <fullName evidence="8">Cation diffusion facilitator family transporter</fullName>
    </submittedName>
</protein>
<feature type="transmembrane region" description="Helical" evidence="6">
    <location>
        <begin position="115"/>
        <end position="136"/>
    </location>
</feature>
<dbReference type="RefSeq" id="WP_128248732.1">
    <property type="nucleotide sequence ID" value="NZ_CP034951.1"/>
</dbReference>
<keyword evidence="4 6" id="KW-1133">Transmembrane helix</keyword>
<name>A0A410FZB8_9FLAO</name>
<dbReference type="AlphaFoldDB" id="A0A410FZB8"/>
<keyword evidence="3 6" id="KW-0812">Transmembrane</keyword>
<feature type="transmembrane region" description="Helical" evidence="6">
    <location>
        <begin position="7"/>
        <end position="29"/>
    </location>
</feature>
<dbReference type="KEGG" id="aev:EI546_00630"/>
<comment type="subcellular location">
    <subcellularLocation>
        <location evidence="1">Membrane</location>
        <topology evidence="1">Multi-pass membrane protein</topology>
    </subcellularLocation>
</comment>
<dbReference type="EMBL" id="CP034951">
    <property type="protein sequence ID" value="QAA80331.1"/>
    <property type="molecule type" value="Genomic_DNA"/>
</dbReference>
<dbReference type="GO" id="GO:0016020">
    <property type="term" value="C:membrane"/>
    <property type="evidence" value="ECO:0007669"/>
    <property type="project" value="UniProtKB-SubCell"/>
</dbReference>
<keyword evidence="9" id="KW-1185">Reference proteome</keyword>
<keyword evidence="2" id="KW-0813">Transport</keyword>
<gene>
    <name evidence="8" type="ORF">EI546_00630</name>
</gene>
<dbReference type="InterPro" id="IPR002524">
    <property type="entry name" value="Cation_efflux"/>
</dbReference>
<dbReference type="Gene3D" id="1.20.1510.10">
    <property type="entry name" value="Cation efflux protein transmembrane domain"/>
    <property type="match status" value="1"/>
</dbReference>
<dbReference type="PANTHER" id="PTHR13414:SF9">
    <property type="entry name" value="PROTON-COUPLED ZINC ANTIPORTER SLC30A9, MITOCHONDRIAL"/>
    <property type="match status" value="1"/>
</dbReference>
<reference evidence="8 9" key="1">
    <citation type="submission" date="2019-01" db="EMBL/GenBank/DDBJ databases">
        <title>Complete genome sequencing of Aequorivita sp. H23M31.</title>
        <authorList>
            <person name="Bae J.-W."/>
        </authorList>
    </citation>
    <scope>NUCLEOTIDE SEQUENCE [LARGE SCALE GENOMIC DNA]</scope>
    <source>
        <strain evidence="8 9">H23M31</strain>
    </source>
</reference>
<dbReference type="NCBIfam" id="TIGR01297">
    <property type="entry name" value="CDF"/>
    <property type="match status" value="1"/>
</dbReference>
<dbReference type="Proteomes" id="UP000285517">
    <property type="component" value="Chromosome"/>
</dbReference>
<dbReference type="InterPro" id="IPR040177">
    <property type="entry name" value="SLC30A9"/>
</dbReference>
<feature type="transmembrane region" description="Helical" evidence="6">
    <location>
        <begin position="157"/>
        <end position="180"/>
    </location>
</feature>
<dbReference type="Pfam" id="PF01545">
    <property type="entry name" value="Cation_efflux"/>
    <property type="match status" value="1"/>
</dbReference>
<feature type="domain" description="Cation efflux protein transmembrane" evidence="7">
    <location>
        <begin position="12"/>
        <end position="217"/>
    </location>
</feature>
<organism evidence="8 9">
    <name type="scientific">Aequorivita ciconiae</name>
    <dbReference type="NCBI Taxonomy" id="2494375"/>
    <lineage>
        <taxon>Bacteria</taxon>
        <taxon>Pseudomonadati</taxon>
        <taxon>Bacteroidota</taxon>
        <taxon>Flavobacteriia</taxon>
        <taxon>Flavobacteriales</taxon>
        <taxon>Flavobacteriaceae</taxon>
        <taxon>Aequorivita</taxon>
    </lineage>
</organism>
<dbReference type="InterPro" id="IPR027469">
    <property type="entry name" value="Cation_efflux_TMD_sf"/>
</dbReference>
<evidence type="ECO:0000259" key="7">
    <source>
        <dbReference type="Pfam" id="PF01545"/>
    </source>
</evidence>